<dbReference type="RefSeq" id="XP_040767445.1">
    <property type="nucleotide sequence ID" value="XM_040911507.1"/>
</dbReference>
<feature type="region of interest" description="Disordered" evidence="1">
    <location>
        <begin position="315"/>
        <end position="355"/>
    </location>
</feature>
<reference evidence="2 3" key="1">
    <citation type="journal article" date="2016" name="Mol. Biol. Evol.">
        <title>Comparative Genomics of Early-Diverging Mushroom-Forming Fungi Provides Insights into the Origins of Lignocellulose Decay Capabilities.</title>
        <authorList>
            <person name="Nagy L.G."/>
            <person name="Riley R."/>
            <person name="Tritt A."/>
            <person name="Adam C."/>
            <person name="Daum C."/>
            <person name="Floudas D."/>
            <person name="Sun H."/>
            <person name="Yadav J.S."/>
            <person name="Pangilinan J."/>
            <person name="Larsson K.H."/>
            <person name="Matsuura K."/>
            <person name="Barry K."/>
            <person name="Labutti K."/>
            <person name="Kuo R."/>
            <person name="Ohm R.A."/>
            <person name="Bhattacharya S.S."/>
            <person name="Shirouzu T."/>
            <person name="Yoshinaga Y."/>
            <person name="Martin F.M."/>
            <person name="Grigoriev I.V."/>
            <person name="Hibbett D.S."/>
        </authorList>
    </citation>
    <scope>NUCLEOTIDE SEQUENCE [LARGE SCALE GENOMIC DNA]</scope>
    <source>
        <strain evidence="2 3">93-53</strain>
    </source>
</reference>
<dbReference type="AlphaFoldDB" id="A0A165G1J3"/>
<evidence type="ECO:0000313" key="3">
    <source>
        <dbReference type="Proteomes" id="UP000076871"/>
    </source>
</evidence>
<organism evidence="2 3">
    <name type="scientific">Laetiporus sulphureus 93-53</name>
    <dbReference type="NCBI Taxonomy" id="1314785"/>
    <lineage>
        <taxon>Eukaryota</taxon>
        <taxon>Fungi</taxon>
        <taxon>Dikarya</taxon>
        <taxon>Basidiomycota</taxon>
        <taxon>Agaricomycotina</taxon>
        <taxon>Agaricomycetes</taxon>
        <taxon>Polyporales</taxon>
        <taxon>Laetiporus</taxon>
    </lineage>
</organism>
<gene>
    <name evidence="2" type="ORF">LAESUDRAFT_748264</name>
</gene>
<dbReference type="EMBL" id="KV427611">
    <property type="protein sequence ID" value="KZT09705.1"/>
    <property type="molecule type" value="Genomic_DNA"/>
</dbReference>
<proteinExistence type="predicted"/>
<dbReference type="InParanoid" id="A0A165G1J3"/>
<evidence type="ECO:0000313" key="2">
    <source>
        <dbReference type="EMBL" id="KZT09705.1"/>
    </source>
</evidence>
<keyword evidence="3" id="KW-1185">Reference proteome</keyword>
<evidence type="ECO:0000256" key="1">
    <source>
        <dbReference type="SAM" id="MobiDB-lite"/>
    </source>
</evidence>
<protein>
    <submittedName>
        <fullName evidence="2">Uncharacterized protein</fullName>
    </submittedName>
</protein>
<dbReference type="GeneID" id="63828535"/>
<feature type="compositionally biased region" description="Basic and acidic residues" evidence="1">
    <location>
        <begin position="315"/>
        <end position="324"/>
    </location>
</feature>
<name>A0A165G1J3_9APHY</name>
<dbReference type="Proteomes" id="UP000076871">
    <property type="component" value="Unassembled WGS sequence"/>
</dbReference>
<accession>A0A165G1J3</accession>
<sequence>MLSDARRRRVESTAFKAQVDAPTVWLSLMVNVEEAIDMRAGRAKRQRADEDGGQERRWSIYCTAIAIEPPVNRIGILQQSLHSTTSVNSNPPVSHRKTVFFFNRRTTEYVRRPPVQCNGRATKNVQSEIGQQRPDLGARCTCAPLTLGTIYFAVQTSSLLSKAPRFHAIPHAFTSAFFLAGWYLQFSMLSFINKTIFNFGARGMGDLYSVLLARRNFLYLSVSYASVKRETKTGLSKSGWICILYHHVRRRPCGRVCTADETETKINYRKKEKKPGLTKRDGSVFCTITSAGETRPTKGEAAVIWEQEREGRERIAGRKIERRTMKGGGMGKLERKEIPEEWTSLKQESTRNEEI</sequence>